<dbReference type="InterPro" id="IPR036397">
    <property type="entry name" value="RNaseH_sf"/>
</dbReference>
<evidence type="ECO:0000259" key="1">
    <source>
        <dbReference type="PROSITE" id="PS50994"/>
    </source>
</evidence>
<dbReference type="InterPro" id="IPR001584">
    <property type="entry name" value="Integrase_cat-core"/>
</dbReference>
<dbReference type="PROSITE" id="PS50994">
    <property type="entry name" value="INTEGRASE"/>
    <property type="match status" value="1"/>
</dbReference>
<dbReference type="GO" id="GO:0015074">
    <property type="term" value="P:DNA integration"/>
    <property type="evidence" value="ECO:0007669"/>
    <property type="project" value="InterPro"/>
</dbReference>
<accession>A0A8T3BCV5</accession>
<dbReference type="OrthoDB" id="8058138at2759"/>
<name>A0A8T3BCV5_DENNO</name>
<dbReference type="EMBL" id="JAGYWB010000009">
    <property type="protein sequence ID" value="KAI0510234.1"/>
    <property type="molecule type" value="Genomic_DNA"/>
</dbReference>
<dbReference type="Gene3D" id="3.30.420.10">
    <property type="entry name" value="Ribonuclease H-like superfamily/Ribonuclease H"/>
    <property type="match status" value="1"/>
</dbReference>
<dbReference type="Pfam" id="PF13976">
    <property type="entry name" value="gag_pre-integrs"/>
    <property type="match status" value="1"/>
</dbReference>
<comment type="caution">
    <text evidence="2">The sequence shown here is derived from an EMBL/GenBank/DDBJ whole genome shotgun (WGS) entry which is preliminary data.</text>
</comment>
<evidence type="ECO:0000313" key="3">
    <source>
        <dbReference type="Proteomes" id="UP000829196"/>
    </source>
</evidence>
<protein>
    <recommendedName>
        <fullName evidence="1">Integrase catalytic domain-containing protein</fullName>
    </recommendedName>
</protein>
<dbReference type="InterPro" id="IPR012337">
    <property type="entry name" value="RNaseH-like_sf"/>
</dbReference>
<dbReference type="Proteomes" id="UP000829196">
    <property type="component" value="Unassembled WGS sequence"/>
</dbReference>
<gene>
    <name evidence="2" type="ORF">KFK09_010835</name>
</gene>
<reference evidence="2" key="1">
    <citation type="journal article" date="2022" name="Front. Genet.">
        <title>Chromosome-Scale Assembly of the Dendrobium nobile Genome Provides Insights Into the Molecular Mechanism of the Biosynthesis of the Medicinal Active Ingredient of Dendrobium.</title>
        <authorList>
            <person name="Xu Q."/>
            <person name="Niu S.-C."/>
            <person name="Li K.-L."/>
            <person name="Zheng P.-J."/>
            <person name="Zhang X.-J."/>
            <person name="Jia Y."/>
            <person name="Liu Y."/>
            <person name="Niu Y.-X."/>
            <person name="Yu L.-H."/>
            <person name="Chen D.-F."/>
            <person name="Zhang G.-Q."/>
        </authorList>
    </citation>
    <scope>NUCLEOTIDE SEQUENCE</scope>
    <source>
        <tissue evidence="2">Leaf</tissue>
    </source>
</reference>
<feature type="domain" description="Integrase catalytic" evidence="1">
    <location>
        <begin position="72"/>
        <end position="209"/>
    </location>
</feature>
<dbReference type="GO" id="GO:0003676">
    <property type="term" value="F:nucleic acid binding"/>
    <property type="evidence" value="ECO:0007669"/>
    <property type="project" value="InterPro"/>
</dbReference>
<dbReference type="InterPro" id="IPR025724">
    <property type="entry name" value="GAG-pre-integrase_dom"/>
</dbReference>
<organism evidence="2 3">
    <name type="scientific">Dendrobium nobile</name>
    <name type="common">Orchid</name>
    <dbReference type="NCBI Taxonomy" id="94219"/>
    <lineage>
        <taxon>Eukaryota</taxon>
        <taxon>Viridiplantae</taxon>
        <taxon>Streptophyta</taxon>
        <taxon>Embryophyta</taxon>
        <taxon>Tracheophyta</taxon>
        <taxon>Spermatophyta</taxon>
        <taxon>Magnoliopsida</taxon>
        <taxon>Liliopsida</taxon>
        <taxon>Asparagales</taxon>
        <taxon>Orchidaceae</taxon>
        <taxon>Epidendroideae</taxon>
        <taxon>Malaxideae</taxon>
        <taxon>Dendrobiinae</taxon>
        <taxon>Dendrobium</taxon>
    </lineage>
</organism>
<dbReference type="PANTHER" id="PTHR42648:SF28">
    <property type="entry name" value="TRANSPOSON-ENCODED PROTEIN WITH RIBONUCLEASE H-LIKE AND RETROVIRUS ZINC FINGER-LIKE DOMAINS"/>
    <property type="match status" value="1"/>
</dbReference>
<proteinExistence type="predicted"/>
<dbReference type="PANTHER" id="PTHR42648">
    <property type="entry name" value="TRANSPOSASE, PUTATIVE-RELATED"/>
    <property type="match status" value="1"/>
</dbReference>
<dbReference type="Pfam" id="PF00665">
    <property type="entry name" value="rve"/>
    <property type="match status" value="1"/>
</dbReference>
<dbReference type="SUPFAM" id="SSF53098">
    <property type="entry name" value="Ribonuclease H-like"/>
    <property type="match status" value="1"/>
</dbReference>
<dbReference type="AlphaFoldDB" id="A0A8T3BCV5"/>
<evidence type="ECO:0000313" key="2">
    <source>
        <dbReference type="EMBL" id="KAI0510234.1"/>
    </source>
</evidence>
<dbReference type="InterPro" id="IPR039537">
    <property type="entry name" value="Retrotran_Ty1/copia-like"/>
</dbReference>
<keyword evidence="3" id="KW-1185">Reference proteome</keyword>
<sequence>MTGRHLLKGPCLNGLYPIRSSSSKQPFALISTQAVPHLWHKRLGHPAATTLKNLSKYISSYVTLLITLNVICADWPKAIGYHLINLRILLVLVLKIVHADVWGTSPTFSTNGFKFYVLFIVDFSKYCWVYPITHKSEVVYKFIEFCKMINRQFNTNIKMLRSDGGGEFINHHFQLFRKQQGIIHQYTCPYTPSQNGVAERKHRHIIEMFVVSFSKPIFLNIFGMTLFTHSYTSSIGFRLLCTIIVHSICFISSNLPTII</sequence>